<feature type="non-terminal residue" evidence="2">
    <location>
        <position position="1"/>
    </location>
</feature>
<dbReference type="InterPro" id="IPR006640">
    <property type="entry name" value="SprT-like_domain"/>
</dbReference>
<feature type="domain" description="SprT-like" evidence="1">
    <location>
        <begin position="14"/>
        <end position="57"/>
    </location>
</feature>
<organism evidence="2">
    <name type="scientific">marine metagenome</name>
    <dbReference type="NCBI Taxonomy" id="408172"/>
    <lineage>
        <taxon>unclassified sequences</taxon>
        <taxon>metagenomes</taxon>
        <taxon>ecological metagenomes</taxon>
    </lineage>
</organism>
<sequence length="63" mass="7583">DTLWMSMELASKFSTWKDFIETLAHEMVHLYQIQIQKDPYANHNKNFYAWKNTFSTVGLNLER</sequence>
<protein>
    <recommendedName>
        <fullName evidence="1">SprT-like domain-containing protein</fullName>
    </recommendedName>
</protein>
<proteinExistence type="predicted"/>
<reference evidence="2" key="1">
    <citation type="submission" date="2018-05" db="EMBL/GenBank/DDBJ databases">
        <authorList>
            <person name="Lanie J.A."/>
            <person name="Ng W.-L."/>
            <person name="Kazmierczak K.M."/>
            <person name="Andrzejewski T.M."/>
            <person name="Davidsen T.M."/>
            <person name="Wayne K.J."/>
            <person name="Tettelin H."/>
            <person name="Glass J.I."/>
            <person name="Rusch D."/>
            <person name="Podicherti R."/>
            <person name="Tsui H.-C.T."/>
            <person name="Winkler M.E."/>
        </authorList>
    </citation>
    <scope>NUCLEOTIDE SEQUENCE</scope>
</reference>
<dbReference type="EMBL" id="UINC01077130">
    <property type="protein sequence ID" value="SVC16957.1"/>
    <property type="molecule type" value="Genomic_DNA"/>
</dbReference>
<evidence type="ECO:0000259" key="1">
    <source>
        <dbReference type="Pfam" id="PF10263"/>
    </source>
</evidence>
<dbReference type="AlphaFoldDB" id="A0A382K1I5"/>
<accession>A0A382K1I5</accession>
<name>A0A382K1I5_9ZZZZ</name>
<dbReference type="Pfam" id="PF10263">
    <property type="entry name" value="SprT-like"/>
    <property type="match status" value="1"/>
</dbReference>
<gene>
    <name evidence="2" type="ORF">METZ01_LOCUS269811</name>
</gene>
<dbReference type="GO" id="GO:0006950">
    <property type="term" value="P:response to stress"/>
    <property type="evidence" value="ECO:0007669"/>
    <property type="project" value="UniProtKB-ARBA"/>
</dbReference>
<evidence type="ECO:0000313" key="2">
    <source>
        <dbReference type="EMBL" id="SVC16957.1"/>
    </source>
</evidence>